<organism evidence="1 2">
    <name type="scientific">Symbiodinium microadriaticum</name>
    <name type="common">Dinoflagellate</name>
    <name type="synonym">Zooxanthella microadriatica</name>
    <dbReference type="NCBI Taxonomy" id="2951"/>
    <lineage>
        <taxon>Eukaryota</taxon>
        <taxon>Sar</taxon>
        <taxon>Alveolata</taxon>
        <taxon>Dinophyceae</taxon>
        <taxon>Suessiales</taxon>
        <taxon>Symbiodiniaceae</taxon>
        <taxon>Symbiodinium</taxon>
    </lineage>
</organism>
<evidence type="ECO:0000313" key="1">
    <source>
        <dbReference type="EMBL" id="OLQ13449.1"/>
    </source>
</evidence>
<dbReference type="OrthoDB" id="10259978at2759"/>
<evidence type="ECO:0000313" key="2">
    <source>
        <dbReference type="Proteomes" id="UP000186817"/>
    </source>
</evidence>
<name>A0A1Q9F1C6_SYMMI</name>
<sequence>MALKEQLAKHEVYAMLWFFYDNVFLPLFRPLASMSDLRMIRLAMLLVNDVAQVVLERLVEMLAFDRPFFATLCSALSFQPGCVYGRGWDKRGDQVGVFMGETCASLLAKHLPLETVHLVDLWDNNPTYQGVLREKSHLGDVSANEAGPEASRTALRAVRPELLA</sequence>
<proteinExistence type="predicted"/>
<comment type="caution">
    <text evidence="1">The sequence shown here is derived from an EMBL/GenBank/DDBJ whole genome shotgun (WGS) entry which is preliminary data.</text>
</comment>
<gene>
    <name evidence="1" type="ORF">AK812_SmicGene2546</name>
</gene>
<dbReference type="EMBL" id="LSRX01000028">
    <property type="protein sequence ID" value="OLQ13449.1"/>
    <property type="molecule type" value="Genomic_DNA"/>
</dbReference>
<keyword evidence="2" id="KW-1185">Reference proteome</keyword>
<protein>
    <submittedName>
        <fullName evidence="1">Uncharacterized protein</fullName>
    </submittedName>
</protein>
<reference evidence="1 2" key="1">
    <citation type="submission" date="2016-02" db="EMBL/GenBank/DDBJ databases">
        <title>Genome analysis of coral dinoflagellate symbionts highlights evolutionary adaptations to a symbiotic lifestyle.</title>
        <authorList>
            <person name="Aranda M."/>
            <person name="Li Y."/>
            <person name="Liew Y.J."/>
            <person name="Baumgarten S."/>
            <person name="Simakov O."/>
            <person name="Wilson M."/>
            <person name="Piel J."/>
            <person name="Ashoor H."/>
            <person name="Bougouffa S."/>
            <person name="Bajic V.B."/>
            <person name="Ryu T."/>
            <person name="Ravasi T."/>
            <person name="Bayer T."/>
            <person name="Micklem G."/>
            <person name="Kim H."/>
            <person name="Bhak J."/>
            <person name="Lajeunesse T.C."/>
            <person name="Voolstra C.R."/>
        </authorList>
    </citation>
    <scope>NUCLEOTIDE SEQUENCE [LARGE SCALE GENOMIC DNA]</scope>
    <source>
        <strain evidence="1 2">CCMP2467</strain>
    </source>
</reference>
<dbReference type="AlphaFoldDB" id="A0A1Q9F1C6"/>
<accession>A0A1Q9F1C6</accession>
<dbReference type="Proteomes" id="UP000186817">
    <property type="component" value="Unassembled WGS sequence"/>
</dbReference>